<dbReference type="GO" id="GO:0000428">
    <property type="term" value="C:DNA-directed RNA polymerase complex"/>
    <property type="evidence" value="ECO:0007669"/>
    <property type="project" value="UniProtKB-KW"/>
</dbReference>
<dbReference type="InterPro" id="IPR013325">
    <property type="entry name" value="RNA_pol_sigma_r2"/>
</dbReference>
<organism evidence="8 9">
    <name type="scientific">Catellatospora chokoriensis</name>
    <dbReference type="NCBI Taxonomy" id="310353"/>
    <lineage>
        <taxon>Bacteria</taxon>
        <taxon>Bacillati</taxon>
        <taxon>Actinomycetota</taxon>
        <taxon>Actinomycetes</taxon>
        <taxon>Micromonosporales</taxon>
        <taxon>Micromonosporaceae</taxon>
        <taxon>Catellatospora</taxon>
    </lineage>
</organism>
<keyword evidence="5" id="KW-0804">Transcription</keyword>
<keyword evidence="2" id="KW-0805">Transcription regulation</keyword>
<evidence type="ECO:0000259" key="7">
    <source>
        <dbReference type="Pfam" id="PF08281"/>
    </source>
</evidence>
<dbReference type="NCBIfam" id="TIGR02937">
    <property type="entry name" value="sigma70-ECF"/>
    <property type="match status" value="1"/>
</dbReference>
<evidence type="ECO:0000256" key="5">
    <source>
        <dbReference type="ARBA" id="ARBA00023163"/>
    </source>
</evidence>
<name>A0A8J3JX92_9ACTN</name>
<dbReference type="InterPro" id="IPR014284">
    <property type="entry name" value="RNA_pol_sigma-70_dom"/>
</dbReference>
<feature type="domain" description="RNA polymerase sigma-70 region 2" evidence="6">
    <location>
        <begin position="27"/>
        <end position="86"/>
    </location>
</feature>
<dbReference type="AlphaFoldDB" id="A0A8J3JX92"/>
<dbReference type="CDD" id="cd06171">
    <property type="entry name" value="Sigma70_r4"/>
    <property type="match status" value="1"/>
</dbReference>
<dbReference type="NCBIfam" id="TIGR02983">
    <property type="entry name" value="SigE-fam_strep"/>
    <property type="match status" value="1"/>
</dbReference>
<reference evidence="8 9" key="1">
    <citation type="submission" date="2021-01" db="EMBL/GenBank/DDBJ databases">
        <title>Whole genome shotgun sequence of Catellatospora chokoriensis NBRC 107358.</title>
        <authorList>
            <person name="Komaki H."/>
            <person name="Tamura T."/>
        </authorList>
    </citation>
    <scope>NUCLEOTIDE SEQUENCE [LARGE SCALE GENOMIC DNA]</scope>
    <source>
        <strain evidence="8 9">NBRC 107358</strain>
    </source>
</reference>
<dbReference type="Pfam" id="PF04542">
    <property type="entry name" value="Sigma70_r2"/>
    <property type="match status" value="1"/>
</dbReference>
<evidence type="ECO:0000313" key="9">
    <source>
        <dbReference type="Proteomes" id="UP000619293"/>
    </source>
</evidence>
<dbReference type="GO" id="GO:0003677">
    <property type="term" value="F:DNA binding"/>
    <property type="evidence" value="ECO:0007669"/>
    <property type="project" value="UniProtKB-KW"/>
</dbReference>
<dbReference type="EMBL" id="BONG01000010">
    <property type="protein sequence ID" value="GIF88801.1"/>
    <property type="molecule type" value="Genomic_DNA"/>
</dbReference>
<gene>
    <name evidence="8" type="ORF">Cch02nite_22450</name>
</gene>
<evidence type="ECO:0000256" key="2">
    <source>
        <dbReference type="ARBA" id="ARBA00023015"/>
    </source>
</evidence>
<dbReference type="GO" id="GO:0006352">
    <property type="term" value="P:DNA-templated transcription initiation"/>
    <property type="evidence" value="ECO:0007669"/>
    <property type="project" value="InterPro"/>
</dbReference>
<dbReference type="SUPFAM" id="SSF88946">
    <property type="entry name" value="Sigma2 domain of RNA polymerase sigma factors"/>
    <property type="match status" value="1"/>
</dbReference>
<comment type="similarity">
    <text evidence="1">Belongs to the sigma-70 factor family. ECF subfamily.</text>
</comment>
<dbReference type="InterPro" id="IPR013324">
    <property type="entry name" value="RNA_pol_sigma_r3/r4-like"/>
</dbReference>
<dbReference type="Gene3D" id="1.10.10.10">
    <property type="entry name" value="Winged helix-like DNA-binding domain superfamily/Winged helix DNA-binding domain"/>
    <property type="match status" value="1"/>
</dbReference>
<feature type="domain" description="RNA polymerase sigma factor 70 region 4 type 2" evidence="7">
    <location>
        <begin position="108"/>
        <end position="161"/>
    </location>
</feature>
<dbReference type="Proteomes" id="UP000619293">
    <property type="component" value="Unassembled WGS sequence"/>
</dbReference>
<evidence type="ECO:0000256" key="1">
    <source>
        <dbReference type="ARBA" id="ARBA00010641"/>
    </source>
</evidence>
<dbReference type="PANTHER" id="PTHR43133">
    <property type="entry name" value="RNA POLYMERASE ECF-TYPE SIGMA FACTO"/>
    <property type="match status" value="1"/>
</dbReference>
<keyword evidence="4" id="KW-0238">DNA-binding</keyword>
<sequence length="174" mass="19779">MTIPVRRGRASDGEFREFVAARMERWRATAFLLCRDWHTADDVVAETVARLYRHWRRVTGAANPDAYAARVLTNAWRDESKRSWRRREQSDEAMPVIATVGDPDVVEREALWQLLESLGERQRAVLVLRFYLDVSVEETAELLGISQGTVKSQAARGLATLRTAALARRLEGAI</sequence>
<evidence type="ECO:0000259" key="6">
    <source>
        <dbReference type="Pfam" id="PF04542"/>
    </source>
</evidence>
<dbReference type="Pfam" id="PF08281">
    <property type="entry name" value="Sigma70_r4_2"/>
    <property type="match status" value="1"/>
</dbReference>
<dbReference type="PANTHER" id="PTHR43133:SF50">
    <property type="entry name" value="ECF RNA POLYMERASE SIGMA FACTOR SIGM"/>
    <property type="match status" value="1"/>
</dbReference>
<dbReference type="SUPFAM" id="SSF88659">
    <property type="entry name" value="Sigma3 and sigma4 domains of RNA polymerase sigma factors"/>
    <property type="match status" value="1"/>
</dbReference>
<comment type="caution">
    <text evidence="8">The sequence shown here is derived from an EMBL/GenBank/DDBJ whole genome shotgun (WGS) entry which is preliminary data.</text>
</comment>
<dbReference type="RefSeq" id="WP_191838718.1">
    <property type="nucleotide sequence ID" value="NZ_BAAALB010000005.1"/>
</dbReference>
<keyword evidence="8" id="KW-0240">DNA-directed RNA polymerase</keyword>
<evidence type="ECO:0000313" key="8">
    <source>
        <dbReference type="EMBL" id="GIF88801.1"/>
    </source>
</evidence>
<protein>
    <submittedName>
        <fullName evidence="8">DNA-directed RNA polymerase sigma-70 factor</fullName>
    </submittedName>
</protein>
<keyword evidence="3" id="KW-0731">Sigma factor</keyword>
<dbReference type="InterPro" id="IPR007627">
    <property type="entry name" value="RNA_pol_sigma70_r2"/>
</dbReference>
<dbReference type="InterPro" id="IPR014325">
    <property type="entry name" value="RNA_pol_sigma-E_actinobac"/>
</dbReference>
<keyword evidence="9" id="KW-1185">Reference proteome</keyword>
<dbReference type="GO" id="GO:0016987">
    <property type="term" value="F:sigma factor activity"/>
    <property type="evidence" value="ECO:0007669"/>
    <property type="project" value="UniProtKB-KW"/>
</dbReference>
<dbReference type="InterPro" id="IPR036388">
    <property type="entry name" value="WH-like_DNA-bd_sf"/>
</dbReference>
<dbReference type="Gene3D" id="1.10.1740.10">
    <property type="match status" value="1"/>
</dbReference>
<dbReference type="InterPro" id="IPR039425">
    <property type="entry name" value="RNA_pol_sigma-70-like"/>
</dbReference>
<dbReference type="InterPro" id="IPR013249">
    <property type="entry name" value="RNA_pol_sigma70_r4_t2"/>
</dbReference>
<evidence type="ECO:0000256" key="4">
    <source>
        <dbReference type="ARBA" id="ARBA00023125"/>
    </source>
</evidence>
<accession>A0A8J3JX92</accession>
<proteinExistence type="inferred from homology"/>
<evidence type="ECO:0000256" key="3">
    <source>
        <dbReference type="ARBA" id="ARBA00023082"/>
    </source>
</evidence>